<reference evidence="6 7" key="1">
    <citation type="journal article" date="2019" name="Int. J. Syst. Evol. Microbiol.">
        <title>The Global Catalogue of Microorganisms (GCM) 10K type strain sequencing project: providing services to taxonomists for standard genome sequencing and annotation.</title>
        <authorList>
            <consortium name="The Broad Institute Genomics Platform"/>
            <consortium name="The Broad Institute Genome Sequencing Center for Infectious Disease"/>
            <person name="Wu L."/>
            <person name="Ma J."/>
        </authorList>
    </citation>
    <scope>NUCLEOTIDE SEQUENCE [LARGE SCALE GENOMIC DNA]</scope>
    <source>
        <strain evidence="6 7">JCM 16021</strain>
    </source>
</reference>
<dbReference type="PANTHER" id="PTHR40392">
    <property type="entry name" value="2-PHOSPHO-L-LACTATE GUANYLYLTRANSFERASE"/>
    <property type="match status" value="1"/>
</dbReference>
<dbReference type="SUPFAM" id="SSF53448">
    <property type="entry name" value="Nucleotide-diphospho-sugar transferases"/>
    <property type="match status" value="1"/>
</dbReference>
<dbReference type="NCBIfam" id="TIGR03552">
    <property type="entry name" value="F420_cofC"/>
    <property type="match status" value="1"/>
</dbReference>
<comment type="caution">
    <text evidence="6">The sequence shown here is derived from an EMBL/GenBank/DDBJ whole genome shotgun (WGS) entry which is preliminary data.</text>
</comment>
<keyword evidence="7" id="KW-1185">Reference proteome</keyword>
<keyword evidence="3" id="KW-0547">Nucleotide-binding</keyword>
<keyword evidence="2" id="KW-0548">Nucleotidyltransferase</keyword>
<dbReference type="InterPro" id="IPR029044">
    <property type="entry name" value="Nucleotide-diphossugar_trans"/>
</dbReference>
<evidence type="ECO:0000256" key="1">
    <source>
        <dbReference type="ARBA" id="ARBA00022679"/>
    </source>
</evidence>
<dbReference type="PANTHER" id="PTHR40392:SF1">
    <property type="entry name" value="2-PHOSPHO-L-LACTATE GUANYLYLTRANSFERASE"/>
    <property type="match status" value="1"/>
</dbReference>
<dbReference type="EMBL" id="BAAAQQ010000002">
    <property type="protein sequence ID" value="GAA2115923.1"/>
    <property type="molecule type" value="Genomic_DNA"/>
</dbReference>
<evidence type="ECO:0000259" key="5">
    <source>
        <dbReference type="Pfam" id="PF12804"/>
    </source>
</evidence>
<evidence type="ECO:0000256" key="2">
    <source>
        <dbReference type="ARBA" id="ARBA00022695"/>
    </source>
</evidence>
<dbReference type="InterPro" id="IPR002835">
    <property type="entry name" value="CofC"/>
</dbReference>
<dbReference type="InterPro" id="IPR025877">
    <property type="entry name" value="MobA-like_NTP_Trfase"/>
</dbReference>
<organism evidence="6 7">
    <name type="scientific">Nocardioides bigeumensis</name>
    <dbReference type="NCBI Taxonomy" id="433657"/>
    <lineage>
        <taxon>Bacteria</taxon>
        <taxon>Bacillati</taxon>
        <taxon>Actinomycetota</taxon>
        <taxon>Actinomycetes</taxon>
        <taxon>Propionibacteriales</taxon>
        <taxon>Nocardioidaceae</taxon>
        <taxon>Nocardioides</taxon>
    </lineage>
</organism>
<proteinExistence type="predicted"/>
<dbReference type="Proteomes" id="UP001500575">
    <property type="component" value="Unassembled WGS sequence"/>
</dbReference>
<evidence type="ECO:0000313" key="7">
    <source>
        <dbReference type="Proteomes" id="UP001500575"/>
    </source>
</evidence>
<dbReference type="Pfam" id="PF12804">
    <property type="entry name" value="NTP_transf_3"/>
    <property type="match status" value="1"/>
</dbReference>
<feature type="domain" description="MobA-like NTP transferase" evidence="5">
    <location>
        <begin position="49"/>
        <end position="139"/>
    </location>
</feature>
<evidence type="ECO:0000256" key="4">
    <source>
        <dbReference type="ARBA" id="ARBA00023134"/>
    </source>
</evidence>
<keyword evidence="4" id="KW-0342">GTP-binding</keyword>
<accession>A0ABN2XUM6</accession>
<keyword evidence="1" id="KW-0808">Transferase</keyword>
<name>A0ABN2XUM6_9ACTN</name>
<evidence type="ECO:0000256" key="3">
    <source>
        <dbReference type="ARBA" id="ARBA00022741"/>
    </source>
</evidence>
<sequence>MLAPMTQRMHRRWVAVVPVKSPSLGKSRLAGPRAGDRRALALAFALDTLDAIRATPGIAEAVVVTSDDEVAHLAQQRECRVLPDVGGLNPSLIAAAGRFTGMVVAVCADLPALRPDDLADALAQVRDGESAYVADHLGSGTTTYAAPAGGFEPSFGPDSARVHESAGAVALAGDLTTLRRDVDTAGDLEELAALGLLGRHTTGVWADRRGAGDAETAGPFRDPPSR</sequence>
<protein>
    <recommendedName>
        <fullName evidence="5">MobA-like NTP transferase domain-containing protein</fullName>
    </recommendedName>
</protein>
<evidence type="ECO:0000313" key="6">
    <source>
        <dbReference type="EMBL" id="GAA2115923.1"/>
    </source>
</evidence>
<dbReference type="Gene3D" id="3.90.550.10">
    <property type="entry name" value="Spore Coat Polysaccharide Biosynthesis Protein SpsA, Chain A"/>
    <property type="match status" value="1"/>
</dbReference>
<gene>
    <name evidence="6" type="ORF">GCM10009843_05740</name>
</gene>